<dbReference type="Proteomes" id="UP000243723">
    <property type="component" value="Unassembled WGS sequence"/>
</dbReference>
<protein>
    <submittedName>
        <fullName evidence="2">Uncharacterized protein</fullName>
    </submittedName>
</protein>
<feature type="compositionally biased region" description="Basic and acidic residues" evidence="1">
    <location>
        <begin position="872"/>
        <end position="887"/>
    </location>
</feature>
<feature type="compositionally biased region" description="Basic and acidic residues" evidence="1">
    <location>
        <begin position="52"/>
        <end position="72"/>
    </location>
</feature>
<feature type="region of interest" description="Disordered" evidence="1">
    <location>
        <begin position="922"/>
        <end position="960"/>
    </location>
</feature>
<evidence type="ECO:0000313" key="3">
    <source>
        <dbReference type="Proteomes" id="UP000243723"/>
    </source>
</evidence>
<proteinExistence type="predicted"/>
<feature type="compositionally biased region" description="Low complexity" evidence="1">
    <location>
        <begin position="808"/>
        <end position="822"/>
    </location>
</feature>
<dbReference type="AlphaFoldDB" id="A0A2P7YEH7"/>
<sequence length="1016" mass="111933">MASELKRSPSFSLRKSFESTRFRRKHADSTATAPDSEPPPPVPVLPRAATTHFEEPKHTEPKHEGPKNEGPRLSKRKSVRDFFNQAIGPRVSRRGKRRTRVSNHLDVINDIFTHPKQADSNGSNRSSRVVNFSAVAEQENLAPRGTSIDTSRDVASVRSLAYSGNDTYKPLSAHPPTPRMATVKEEPQVRPLREADLRKMFFGAPQFFLAGSRDYPRPEATYRDQDPDSTHDGRDFLDLQHSSFELATLQSADGDNFLDRIRGAGGTIEVPSMLGIHGLEPGTVSMDHFLQLPLSLPQETTRNSRAYPKRVVLQTDPESIGLRALQIERYIDRLSELGDLQELHDDDDSDMTVTVNEQKASEMYSDLFSKFLTPPKYTTSSDDDPTGLDVQISALVRTLNLPDMWYDFSNPDERIRLGQIIWSAQGEPDGVEVVDNRNVLLLQITLAAELLTRLELNQRRSDDDSNDGSPRRRSPGITRKIVWDLILAKRFLQDVCIAPGKIDGDKEGRNLNRSSLFSMLSFVTARESFEDDQELQPILYPRHERTQLNGLLSFAMALEWPHLDELKQKINTRVQESEDGAKQAYTAPLGTPAFNPDDRDSYFGVLVRPNAGRTLTSQSVQLLPPVSPDQYSHMNAGGWLSRSWLTGLVLPGESASHLLISSLLENSSNALTTLGDTANLTGGFIYRSRSYWSKSCIVGRVLAALDNTNDCMGWISAPSPSPSHSDGWINITSLPTAHCSPRIKSPALLTSLSAPFPDPKTTSLTDPDFHYPTDGPPILGNEIRAHILTFEPSSTTFELSTPVPPATSPRSSSASSPHLTSALPTSQAVLTFTPPRSATNLTNLAIPLRHGVHFVASQPCFPKPRTTPGGTPRKDTTGAPEKKDKELPAPPCHPLLKSYGYVSVPALALLGDDERVREFVEQSLEEGQEGEGARERQDSGAGRSPRVQQQGGKGGKREGRDVLVLDARGSAELQLLARAWCAMVGEDAVVGRVERSCFGCCVREARGLGVGVVIRI</sequence>
<feature type="region of interest" description="Disordered" evidence="1">
    <location>
        <begin position="1"/>
        <end position="79"/>
    </location>
</feature>
<reference evidence="2 3" key="1">
    <citation type="submission" date="2017-05" db="EMBL/GenBank/DDBJ databases">
        <title>Draft genome sequence of Elsinoe australis.</title>
        <authorList>
            <person name="Cheng Q."/>
        </authorList>
    </citation>
    <scope>NUCLEOTIDE SEQUENCE [LARGE SCALE GENOMIC DNA]</scope>
    <source>
        <strain evidence="2 3">NL1</strain>
    </source>
</reference>
<evidence type="ECO:0000313" key="2">
    <source>
        <dbReference type="EMBL" id="PSK34375.1"/>
    </source>
</evidence>
<feature type="region of interest" description="Disordered" evidence="1">
    <location>
        <begin position="859"/>
        <end position="891"/>
    </location>
</feature>
<evidence type="ECO:0000256" key="1">
    <source>
        <dbReference type="SAM" id="MobiDB-lite"/>
    </source>
</evidence>
<organism evidence="2 3">
    <name type="scientific">Elsinoe australis</name>
    <dbReference type="NCBI Taxonomy" id="40998"/>
    <lineage>
        <taxon>Eukaryota</taxon>
        <taxon>Fungi</taxon>
        <taxon>Dikarya</taxon>
        <taxon>Ascomycota</taxon>
        <taxon>Pezizomycotina</taxon>
        <taxon>Dothideomycetes</taxon>
        <taxon>Dothideomycetidae</taxon>
        <taxon>Myriangiales</taxon>
        <taxon>Elsinoaceae</taxon>
        <taxon>Elsinoe</taxon>
    </lineage>
</organism>
<gene>
    <name evidence="2" type="ORF">B9Z65_8701</name>
</gene>
<keyword evidence="3" id="KW-1185">Reference proteome</keyword>
<comment type="caution">
    <text evidence="2">The sequence shown here is derived from an EMBL/GenBank/DDBJ whole genome shotgun (WGS) entry which is preliminary data.</text>
</comment>
<dbReference type="PANTHER" id="PTHR42345:SF2">
    <property type="entry name" value="HELICASE-LIKE PROTEIN"/>
    <property type="match status" value="1"/>
</dbReference>
<name>A0A2P7YEH7_9PEZI</name>
<dbReference type="EMBL" id="NHZQ01000447">
    <property type="protein sequence ID" value="PSK34375.1"/>
    <property type="molecule type" value="Genomic_DNA"/>
</dbReference>
<dbReference type="OrthoDB" id="5420387at2759"/>
<dbReference type="PANTHER" id="PTHR42345">
    <property type="entry name" value="TPR_REGION DOMAIN-CONTAINING PROTEIN"/>
    <property type="match status" value="1"/>
</dbReference>
<feature type="region of interest" description="Disordered" evidence="1">
    <location>
        <begin position="796"/>
        <end position="822"/>
    </location>
</feature>
<accession>A0A2P7YEH7</accession>
<dbReference type="STRING" id="40998.A0A2P7YEH7"/>